<dbReference type="Pfam" id="PF00990">
    <property type="entry name" value="GGDEF"/>
    <property type="match status" value="1"/>
</dbReference>
<dbReference type="InterPro" id="IPR000014">
    <property type="entry name" value="PAS"/>
</dbReference>
<dbReference type="InterPro" id="IPR000700">
    <property type="entry name" value="PAS-assoc_C"/>
</dbReference>
<feature type="domain" description="EAL" evidence="3">
    <location>
        <begin position="413"/>
        <end position="667"/>
    </location>
</feature>
<dbReference type="Gene3D" id="3.30.70.270">
    <property type="match status" value="1"/>
</dbReference>
<sequence>MGRQHSVPTDLRRPINVVRASGANPCPVMTFSVDGVLLDANSGSWLVLQELGIATGSRLPAPWLSILKAAAASGETRESTLASGMVSTQLLFVPTTGDDLVHVFGVDVTSRTRDEEKVALNAQVFEHAAEGILIMDEDMRVIDVNPAYARITGYTPDETLGEVAAFADATQTDTELVEQIWVALRRDGKWQGEIWGRRKNGSAYAEWLSVVAVQDDVGRIAQYTGILSDITGQKEAEEKLFEMAHYDTLTGLPNRRLFHDRLTEALGATPQERFGVMLVDLDGFKLVNDQLGHGAGDEMLRIVASRLENCLRGTDTIARMGGDEFLVLLRGLKGPDCMAQIAEKLLGRIAEPVVLEGQEFFLTASIGVHGDCQDIDTETLLRELDNAMYGVKSDGKNGYRFVSREGGDRVGTRLTWQSRLRRALEGNDIALHYQVLVDVEQGTVLGMEALARWQTTTDGFIPPGEFIPLAEETGLIHQLGEQLLRTACSQGAQWLADGIDTGAMSVNVSVRQLRHEQFVPMVEGILRETGFPPARLDLELSETMYIEGEEDVVTKLEHLRAMGVTVSIDDFGTKYASLAYITKLPVDRIKIDKAFVDGLPDDIGSAAIVSAVVSMAKSMGLDVIAEGVETREQLDFLLTNGAPCVQGYYCGRPVPAERVPDMIANRDYVPAARLHPPHPTDSE</sequence>
<dbReference type="InterPro" id="IPR035919">
    <property type="entry name" value="EAL_sf"/>
</dbReference>
<dbReference type="EMBL" id="FOEG01000003">
    <property type="protein sequence ID" value="SEO80001.1"/>
    <property type="molecule type" value="Genomic_DNA"/>
</dbReference>
<dbReference type="CDD" id="cd01948">
    <property type="entry name" value="EAL"/>
    <property type="match status" value="1"/>
</dbReference>
<feature type="domain" description="PAS" evidence="1">
    <location>
        <begin position="123"/>
        <end position="162"/>
    </location>
</feature>
<dbReference type="SUPFAM" id="SSF141868">
    <property type="entry name" value="EAL domain-like"/>
    <property type="match status" value="1"/>
</dbReference>
<dbReference type="PROSITE" id="PS50887">
    <property type="entry name" value="GGDEF"/>
    <property type="match status" value="1"/>
</dbReference>
<dbReference type="CDD" id="cd01949">
    <property type="entry name" value="GGDEF"/>
    <property type="match status" value="1"/>
</dbReference>
<dbReference type="SMART" id="SM00267">
    <property type="entry name" value="GGDEF"/>
    <property type="match status" value="1"/>
</dbReference>
<evidence type="ECO:0000313" key="6">
    <source>
        <dbReference type="Proteomes" id="UP000199657"/>
    </source>
</evidence>
<proteinExistence type="predicted"/>
<accession>A0A1H8SMZ2</accession>
<dbReference type="InterPro" id="IPR043128">
    <property type="entry name" value="Rev_trsase/Diguanyl_cyclase"/>
</dbReference>
<name>A0A1H8SMZ2_9GAMM</name>
<evidence type="ECO:0000259" key="1">
    <source>
        <dbReference type="PROSITE" id="PS50112"/>
    </source>
</evidence>
<feature type="domain" description="PAC" evidence="2">
    <location>
        <begin position="190"/>
        <end position="242"/>
    </location>
</feature>
<keyword evidence="6" id="KW-1185">Reference proteome</keyword>
<dbReference type="InterPro" id="IPR001633">
    <property type="entry name" value="EAL_dom"/>
</dbReference>
<evidence type="ECO:0000313" key="5">
    <source>
        <dbReference type="EMBL" id="SEO80001.1"/>
    </source>
</evidence>
<dbReference type="Pfam" id="PF13426">
    <property type="entry name" value="PAS_9"/>
    <property type="match status" value="1"/>
</dbReference>
<dbReference type="SMART" id="SM00052">
    <property type="entry name" value="EAL"/>
    <property type="match status" value="1"/>
</dbReference>
<dbReference type="SMART" id="SM00091">
    <property type="entry name" value="PAS"/>
    <property type="match status" value="1"/>
</dbReference>
<dbReference type="Gene3D" id="3.30.450.20">
    <property type="entry name" value="PAS domain"/>
    <property type="match status" value="1"/>
</dbReference>
<dbReference type="InterPro" id="IPR000160">
    <property type="entry name" value="GGDEF_dom"/>
</dbReference>
<protein>
    <submittedName>
        <fullName evidence="5">PAS domain S-box-containing protein/diguanylate cyclase (GGDEF) domain-containing protein</fullName>
    </submittedName>
</protein>
<evidence type="ECO:0000259" key="2">
    <source>
        <dbReference type="PROSITE" id="PS50113"/>
    </source>
</evidence>
<evidence type="ECO:0000259" key="4">
    <source>
        <dbReference type="PROSITE" id="PS50887"/>
    </source>
</evidence>
<dbReference type="PROSITE" id="PS50883">
    <property type="entry name" value="EAL"/>
    <property type="match status" value="1"/>
</dbReference>
<dbReference type="SUPFAM" id="SSF55785">
    <property type="entry name" value="PYP-like sensor domain (PAS domain)"/>
    <property type="match status" value="1"/>
</dbReference>
<dbReference type="PROSITE" id="PS50113">
    <property type="entry name" value="PAC"/>
    <property type="match status" value="1"/>
</dbReference>
<dbReference type="InterPro" id="IPR052155">
    <property type="entry name" value="Biofilm_reg_signaling"/>
</dbReference>
<organism evidence="5 6">
    <name type="scientific">Aquisalimonas asiatica</name>
    <dbReference type="NCBI Taxonomy" id="406100"/>
    <lineage>
        <taxon>Bacteria</taxon>
        <taxon>Pseudomonadati</taxon>
        <taxon>Pseudomonadota</taxon>
        <taxon>Gammaproteobacteria</taxon>
        <taxon>Chromatiales</taxon>
        <taxon>Ectothiorhodospiraceae</taxon>
        <taxon>Aquisalimonas</taxon>
    </lineage>
</organism>
<dbReference type="STRING" id="406100.SAMN04488052_10382"/>
<dbReference type="PANTHER" id="PTHR44757">
    <property type="entry name" value="DIGUANYLATE CYCLASE DGCP"/>
    <property type="match status" value="1"/>
</dbReference>
<dbReference type="Proteomes" id="UP000199657">
    <property type="component" value="Unassembled WGS sequence"/>
</dbReference>
<dbReference type="CDD" id="cd00130">
    <property type="entry name" value="PAS"/>
    <property type="match status" value="1"/>
</dbReference>
<dbReference type="AlphaFoldDB" id="A0A1H8SMZ2"/>
<dbReference type="Gene3D" id="3.20.20.450">
    <property type="entry name" value="EAL domain"/>
    <property type="match status" value="1"/>
</dbReference>
<dbReference type="RefSeq" id="WP_091642175.1">
    <property type="nucleotide sequence ID" value="NZ_FOEG01000003.1"/>
</dbReference>
<dbReference type="Pfam" id="PF00563">
    <property type="entry name" value="EAL"/>
    <property type="match status" value="1"/>
</dbReference>
<dbReference type="SUPFAM" id="SSF55073">
    <property type="entry name" value="Nucleotide cyclase"/>
    <property type="match status" value="1"/>
</dbReference>
<feature type="domain" description="GGDEF" evidence="4">
    <location>
        <begin position="272"/>
        <end position="404"/>
    </location>
</feature>
<dbReference type="InterPro" id="IPR029787">
    <property type="entry name" value="Nucleotide_cyclase"/>
</dbReference>
<dbReference type="PANTHER" id="PTHR44757:SF2">
    <property type="entry name" value="BIOFILM ARCHITECTURE MAINTENANCE PROTEIN MBAA"/>
    <property type="match status" value="1"/>
</dbReference>
<dbReference type="InterPro" id="IPR035965">
    <property type="entry name" value="PAS-like_dom_sf"/>
</dbReference>
<dbReference type="NCBIfam" id="TIGR00254">
    <property type="entry name" value="GGDEF"/>
    <property type="match status" value="1"/>
</dbReference>
<dbReference type="NCBIfam" id="TIGR00229">
    <property type="entry name" value="sensory_box"/>
    <property type="match status" value="1"/>
</dbReference>
<reference evidence="5 6" key="1">
    <citation type="submission" date="2016-10" db="EMBL/GenBank/DDBJ databases">
        <authorList>
            <person name="de Groot N.N."/>
        </authorList>
    </citation>
    <scope>NUCLEOTIDE SEQUENCE [LARGE SCALE GENOMIC DNA]</scope>
    <source>
        <strain evidence="5 6">CGMCC 1.6291</strain>
    </source>
</reference>
<evidence type="ECO:0000259" key="3">
    <source>
        <dbReference type="PROSITE" id="PS50883"/>
    </source>
</evidence>
<dbReference type="PROSITE" id="PS50112">
    <property type="entry name" value="PAS"/>
    <property type="match status" value="1"/>
</dbReference>
<dbReference type="OrthoDB" id="7053140at2"/>
<gene>
    <name evidence="5" type="ORF">SAMN04488052_10382</name>
</gene>